<feature type="signal peptide" evidence="8">
    <location>
        <begin position="1"/>
        <end position="25"/>
    </location>
</feature>
<evidence type="ECO:0000256" key="5">
    <source>
        <dbReference type="ARBA" id="ARBA00023180"/>
    </source>
</evidence>
<accession>A0A1J1ITB0</accession>
<dbReference type="PRINTS" id="PR00131">
    <property type="entry name" value="GLHYDRLASE1"/>
</dbReference>
<keyword evidence="5" id="KW-0325">Glycoprotein</keyword>
<name>A0A1J1ITB0_9DIPT</name>
<evidence type="ECO:0000256" key="8">
    <source>
        <dbReference type="SAM" id="SignalP"/>
    </source>
</evidence>
<dbReference type="FunFam" id="3.20.20.80:FF:000013">
    <property type="entry name" value="lactase-phlorizin hydrolase"/>
    <property type="match status" value="1"/>
</dbReference>
<dbReference type="InterPro" id="IPR001360">
    <property type="entry name" value="Glyco_hydro_1"/>
</dbReference>
<evidence type="ECO:0000256" key="4">
    <source>
        <dbReference type="ARBA" id="ARBA00022801"/>
    </source>
</evidence>
<proteinExistence type="inferred from homology"/>
<evidence type="ECO:0000256" key="1">
    <source>
        <dbReference type="ARBA" id="ARBA00010838"/>
    </source>
</evidence>
<organism evidence="9 10">
    <name type="scientific">Clunio marinus</name>
    <dbReference type="NCBI Taxonomy" id="568069"/>
    <lineage>
        <taxon>Eukaryota</taxon>
        <taxon>Metazoa</taxon>
        <taxon>Ecdysozoa</taxon>
        <taxon>Arthropoda</taxon>
        <taxon>Hexapoda</taxon>
        <taxon>Insecta</taxon>
        <taxon>Pterygota</taxon>
        <taxon>Neoptera</taxon>
        <taxon>Endopterygota</taxon>
        <taxon>Diptera</taxon>
        <taxon>Nematocera</taxon>
        <taxon>Chironomoidea</taxon>
        <taxon>Chironomidae</taxon>
        <taxon>Clunio</taxon>
    </lineage>
</organism>
<evidence type="ECO:0000256" key="2">
    <source>
        <dbReference type="ARBA" id="ARBA00011738"/>
    </source>
</evidence>
<evidence type="ECO:0000313" key="10">
    <source>
        <dbReference type="Proteomes" id="UP000183832"/>
    </source>
</evidence>
<keyword evidence="3 8" id="KW-0732">Signal</keyword>
<comment type="similarity">
    <text evidence="1 7">Belongs to the glycosyl hydrolase 1 family.</text>
</comment>
<keyword evidence="6" id="KW-0326">Glycosidase</keyword>
<dbReference type="GO" id="GO:0005975">
    <property type="term" value="P:carbohydrate metabolic process"/>
    <property type="evidence" value="ECO:0007669"/>
    <property type="project" value="InterPro"/>
</dbReference>
<dbReference type="SUPFAM" id="SSF51445">
    <property type="entry name" value="(Trans)glycosidases"/>
    <property type="match status" value="1"/>
</dbReference>
<keyword evidence="4" id="KW-0378">Hydrolase</keyword>
<dbReference type="AlphaFoldDB" id="A0A1J1ITB0"/>
<dbReference type="Gene3D" id="3.20.20.80">
    <property type="entry name" value="Glycosidases"/>
    <property type="match status" value="1"/>
</dbReference>
<dbReference type="PANTHER" id="PTHR10353">
    <property type="entry name" value="GLYCOSYL HYDROLASE"/>
    <property type="match status" value="1"/>
</dbReference>
<feature type="chain" id="PRO_5012768925" evidence="8">
    <location>
        <begin position="26"/>
        <end position="511"/>
    </location>
</feature>
<dbReference type="InterPro" id="IPR017853">
    <property type="entry name" value="GH"/>
</dbReference>
<reference evidence="9 10" key="1">
    <citation type="submission" date="2015-04" db="EMBL/GenBank/DDBJ databases">
        <authorList>
            <person name="Syromyatnikov M.Y."/>
            <person name="Popov V.N."/>
        </authorList>
    </citation>
    <scope>NUCLEOTIDE SEQUENCE [LARGE SCALE GENOMIC DNA]</scope>
</reference>
<dbReference type="Proteomes" id="UP000183832">
    <property type="component" value="Unassembled WGS sequence"/>
</dbReference>
<evidence type="ECO:0000313" key="9">
    <source>
        <dbReference type="EMBL" id="CRL03447.1"/>
    </source>
</evidence>
<protein>
    <submittedName>
        <fullName evidence="9">CLUMA_CG016473, isoform A</fullName>
    </submittedName>
</protein>
<dbReference type="OrthoDB" id="65569at2759"/>
<evidence type="ECO:0000256" key="3">
    <source>
        <dbReference type="ARBA" id="ARBA00022729"/>
    </source>
</evidence>
<keyword evidence="10" id="KW-1185">Reference proteome</keyword>
<dbReference type="EMBL" id="CVRI01000059">
    <property type="protein sequence ID" value="CRL03447.1"/>
    <property type="molecule type" value="Genomic_DNA"/>
</dbReference>
<dbReference type="STRING" id="568069.A0A1J1ITB0"/>
<gene>
    <name evidence="9" type="primary">similar to Myrosinase 1</name>
    <name evidence="9" type="ORF">CLUMA_CG016473</name>
</gene>
<dbReference type="GO" id="GO:0008422">
    <property type="term" value="F:beta-glucosidase activity"/>
    <property type="evidence" value="ECO:0007669"/>
    <property type="project" value="TreeGrafter"/>
</dbReference>
<dbReference type="Pfam" id="PF00232">
    <property type="entry name" value="Glyco_hydro_1"/>
    <property type="match status" value="1"/>
</dbReference>
<evidence type="ECO:0000256" key="7">
    <source>
        <dbReference type="RuleBase" id="RU003690"/>
    </source>
</evidence>
<evidence type="ECO:0000256" key="6">
    <source>
        <dbReference type="ARBA" id="ARBA00023295"/>
    </source>
</evidence>
<dbReference type="PANTHER" id="PTHR10353:SF36">
    <property type="entry name" value="LP05116P"/>
    <property type="match status" value="1"/>
</dbReference>
<comment type="subunit">
    <text evidence="2">Homodimer.</text>
</comment>
<sequence length="511" mass="58165">MSRTIKFIVVIILTLISLYTIGSWSEQTVINYFVSIISKSINPTNSTILIADISNKSSQKLPENFKIGISTSAYQIEGAWDADGKTPSTWDTLIHSHPELISDGSNADVASDSYHLFKDDISAVNSIGLQFYRFSISWTRILPNGSAINQNGIDYYNKVIDECLANGIEPVVTMFHWDLPQWLQDLGGLPNEIFIDYFVAYADVLFKNFGHKVKRWITVNEPYNYCIISYGFGIWAPAIKSPGVGDYLCGHHLLIAHAKAYRLYREKYFKMFGGEVGITLESPYYIPKDSSVSDKDHQRALQYRLGWFANPLFGTGGYPHVMIDEINERSKVEGRPFSRLPQMSEEVKKLILGSADFLGMNYYTSSLILINKAERDPREEPSWFSDSGVKESADPTWKQAKTFWLYSVPDGLKSLLNWIKNEYNNPPVFITENGWSDEGQMIDDDRIDYVNSHLLAVAEAVNEDQCNVIAYTLWSLFDSFEWNSGYTLKYGFFHVNYSSPTKEKTPKKSVE</sequence>